<dbReference type="EMBL" id="BARS01021220">
    <property type="protein sequence ID" value="GAG13977.1"/>
    <property type="molecule type" value="Genomic_DNA"/>
</dbReference>
<sequence length="155" mass="18700">MFLRLPKELEQLIFEFDSTRRSFYLYPIKQNPLYLFELEFVTPYWQIIPECLNLSNPCSLESESRRGYDKLYSKQASNLIDFHHGAFSQRTTDLIKIFLLDTKGQEYWRVFKNIQDYMHIYKKLDEDQETFIKEKMGYKNIGPINRVYTLGLKVN</sequence>
<protein>
    <submittedName>
        <fullName evidence="1">Uncharacterized protein</fullName>
    </submittedName>
</protein>
<proteinExistence type="predicted"/>
<name>X0VS93_9ZZZZ</name>
<accession>X0VS93</accession>
<comment type="caution">
    <text evidence="1">The sequence shown here is derived from an EMBL/GenBank/DDBJ whole genome shotgun (WGS) entry which is preliminary data.</text>
</comment>
<gene>
    <name evidence="1" type="ORF">S01H1_34122</name>
</gene>
<evidence type="ECO:0000313" key="1">
    <source>
        <dbReference type="EMBL" id="GAG13977.1"/>
    </source>
</evidence>
<reference evidence="1" key="1">
    <citation type="journal article" date="2014" name="Front. Microbiol.">
        <title>High frequency of phylogenetically diverse reductive dehalogenase-homologous genes in deep subseafloor sedimentary metagenomes.</title>
        <authorList>
            <person name="Kawai M."/>
            <person name="Futagami T."/>
            <person name="Toyoda A."/>
            <person name="Takaki Y."/>
            <person name="Nishi S."/>
            <person name="Hori S."/>
            <person name="Arai W."/>
            <person name="Tsubouchi T."/>
            <person name="Morono Y."/>
            <person name="Uchiyama I."/>
            <person name="Ito T."/>
            <person name="Fujiyama A."/>
            <person name="Inagaki F."/>
            <person name="Takami H."/>
        </authorList>
    </citation>
    <scope>NUCLEOTIDE SEQUENCE</scope>
    <source>
        <strain evidence="1">Expedition CK06-06</strain>
    </source>
</reference>
<dbReference type="AlphaFoldDB" id="X0VS93"/>
<organism evidence="1">
    <name type="scientific">marine sediment metagenome</name>
    <dbReference type="NCBI Taxonomy" id="412755"/>
    <lineage>
        <taxon>unclassified sequences</taxon>
        <taxon>metagenomes</taxon>
        <taxon>ecological metagenomes</taxon>
    </lineage>
</organism>